<keyword evidence="3" id="KW-0411">Iron-sulfur</keyword>
<evidence type="ECO:0000256" key="2">
    <source>
        <dbReference type="ARBA" id="ARBA00005806"/>
    </source>
</evidence>
<dbReference type="RefSeq" id="WP_092590063.1">
    <property type="nucleotide sequence ID" value="NZ_FMWL01000004.1"/>
</dbReference>
<dbReference type="Pfam" id="PF06050">
    <property type="entry name" value="HGD-D"/>
    <property type="match status" value="1"/>
</dbReference>
<proteinExistence type="inferred from homology"/>
<reference evidence="4 5" key="1">
    <citation type="submission" date="2016-10" db="EMBL/GenBank/DDBJ databases">
        <authorList>
            <person name="de Groot N.N."/>
        </authorList>
    </citation>
    <scope>NUCLEOTIDE SEQUENCE [LARGE SCALE GENOMIC DNA]</scope>
    <source>
        <strain evidence="4 5">DSM 2784</strain>
    </source>
</reference>
<keyword evidence="5" id="KW-1185">Reference proteome</keyword>
<evidence type="ECO:0000256" key="1">
    <source>
        <dbReference type="ARBA" id="ARBA00001966"/>
    </source>
</evidence>
<dbReference type="OrthoDB" id="9810278at2"/>
<dbReference type="InterPro" id="IPR047678">
    <property type="entry name" value="YjiM-like"/>
</dbReference>
<keyword evidence="3" id="KW-0408">Iron</keyword>
<dbReference type="Gene3D" id="3.40.50.11890">
    <property type="match status" value="1"/>
</dbReference>
<comment type="similarity">
    <text evidence="2">Belongs to the FldB/FldC dehydratase alpha/beta subunit family.</text>
</comment>
<dbReference type="NCBIfam" id="NF040772">
    <property type="entry name" value="double_cubane"/>
    <property type="match status" value="1"/>
</dbReference>
<accession>A0A1G5RWN5</accession>
<sequence>MSQQNSLPEIFESFADARKQGFLAAKAVKDAGKNLIGYYCTYTPVEVIMAAGAVPVGLCATSDETIPESEKVLPRNLCPLVKSSYGFAVTDKCPYFYFSDLIVGESTCDGKKKMYELLNEVKPTHVLQLPNENKSERSLDYFKEEVFTFKERLEKEFNITITNEDLKKAIQLKNRQRETIKEFYNLMSLTPPPISGLDVHKALYGSEFKFDKEAQIQEMQALTKQIYETYRTQGSKIKPEAPRILITGCPIAGATEKIITAIEENGGVVVTYENCFGTKAVEEMIDESLDPIEGIARKYLNTPCSVMSNNQDRLDKLSELIERFKADGVVDVVLQACHTYNIEGFSVKRHVKEKHNLPYIALETDYASSDTGQLKTRLGAFIEML</sequence>
<dbReference type="GO" id="GO:0051536">
    <property type="term" value="F:iron-sulfur cluster binding"/>
    <property type="evidence" value="ECO:0007669"/>
    <property type="project" value="UniProtKB-KW"/>
</dbReference>
<dbReference type="Gene3D" id="3.40.50.11900">
    <property type="match status" value="1"/>
</dbReference>
<dbReference type="EMBL" id="FMWL01000004">
    <property type="protein sequence ID" value="SCZ78466.1"/>
    <property type="molecule type" value="Genomic_DNA"/>
</dbReference>
<evidence type="ECO:0000313" key="4">
    <source>
        <dbReference type="EMBL" id="SCZ78466.1"/>
    </source>
</evidence>
<evidence type="ECO:0000256" key="3">
    <source>
        <dbReference type="ARBA" id="ARBA00023014"/>
    </source>
</evidence>
<keyword evidence="3" id="KW-0479">Metal-binding</keyword>
<comment type="cofactor">
    <cofactor evidence="1">
        <name>[4Fe-4S] cluster</name>
        <dbReference type="ChEBI" id="CHEBI:49883"/>
    </cofactor>
</comment>
<dbReference type="STRING" id="1120920.SAMN03080599_01279"/>
<dbReference type="GO" id="GO:0016836">
    <property type="term" value="F:hydro-lyase activity"/>
    <property type="evidence" value="ECO:0007669"/>
    <property type="project" value="UniProtKB-ARBA"/>
</dbReference>
<dbReference type="PANTHER" id="PTHR30548:SF6">
    <property type="entry name" value="DEHYDRATASE SUBUNIT YJIM-RELATED"/>
    <property type="match status" value="1"/>
</dbReference>
<name>A0A1G5RWN5_9FIRM</name>
<dbReference type="Proteomes" id="UP000199208">
    <property type="component" value="Unassembled WGS sequence"/>
</dbReference>
<protein>
    <submittedName>
        <fullName evidence="4">Benzoyl-CoA reductase/2-hydroxyglutaryl-CoA dehydratase subunit, BcrC/BadD/HgdB</fullName>
    </submittedName>
</protein>
<dbReference type="PANTHER" id="PTHR30548">
    <property type="entry name" value="2-HYDROXYGLUTARYL-COA DEHYDRATASE, D-COMPONENT-RELATED"/>
    <property type="match status" value="1"/>
</dbReference>
<evidence type="ECO:0000313" key="5">
    <source>
        <dbReference type="Proteomes" id="UP000199208"/>
    </source>
</evidence>
<dbReference type="AlphaFoldDB" id="A0A1G5RWN5"/>
<dbReference type="InterPro" id="IPR010327">
    <property type="entry name" value="FldB/FldC_alpha/beta"/>
</dbReference>
<gene>
    <name evidence="4" type="ORF">SAMN03080599_01279</name>
</gene>
<organism evidence="4 5">
    <name type="scientific">Acidaminobacter hydrogenoformans DSM 2784</name>
    <dbReference type="NCBI Taxonomy" id="1120920"/>
    <lineage>
        <taxon>Bacteria</taxon>
        <taxon>Bacillati</taxon>
        <taxon>Bacillota</taxon>
        <taxon>Clostridia</taxon>
        <taxon>Peptostreptococcales</taxon>
        <taxon>Acidaminobacteraceae</taxon>
        <taxon>Acidaminobacter</taxon>
    </lineage>
</organism>
<dbReference type="Gene3D" id="1.20.1270.370">
    <property type="match status" value="1"/>
</dbReference>